<sequence length="374" mass="42794">MEEEKAAAYYDELTRKGEGAARFKQGLGFSNTTNIESGPLRGSALPSSSSSFLSNFVKASSPTKALELQKQAQLESIQNKLKKKEKRSPKREEEKHELKAPQRDERYSRRRSRSRESHRRRRSRSRERYREKKRDKDRDRRRSRSWSDPDDGRRRRGRGRSRSRSLSPQDRRRERRNRSLSPPERKVNKEKRGDDGIRGRVSKMEEKNGGSVDYSRLIEGYNKMSPAERIKAKMKLQLAETAEKDATKGMGSGWERFEFNKDAPLDDHDDHDDSEAAEDDGALVKHIGQSFRFSAVKAKREEQIKAAHDVAMFGASVTAPSEATDNEAEAKAEAEAEIEKKDSNGSDLAASLLSEKVLAKRQGSWRDRARGQRN</sequence>
<feature type="compositionally biased region" description="Acidic residues" evidence="1">
    <location>
        <begin position="269"/>
        <end position="281"/>
    </location>
</feature>
<feature type="compositionally biased region" description="Basic and acidic residues" evidence="1">
    <location>
        <begin position="328"/>
        <end position="344"/>
    </location>
</feature>
<dbReference type="PANTHER" id="PTHR31968">
    <property type="entry name" value="SERINE/ARGININE-RELATED PROTEIN 53"/>
    <property type="match status" value="1"/>
</dbReference>
<feature type="compositionally biased region" description="Basic and acidic residues" evidence="1">
    <location>
        <begin position="90"/>
        <end position="107"/>
    </location>
</feature>
<evidence type="ECO:0000313" key="2">
    <source>
        <dbReference type="EMBL" id="KAF3450137.1"/>
    </source>
</evidence>
<protein>
    <submittedName>
        <fullName evidence="2">Uncharacterized protein</fullName>
    </submittedName>
</protein>
<feature type="region of interest" description="Disordered" evidence="1">
    <location>
        <begin position="26"/>
        <end position="54"/>
    </location>
</feature>
<feature type="region of interest" description="Disordered" evidence="1">
    <location>
        <begin position="317"/>
        <end position="346"/>
    </location>
</feature>
<feature type="region of interest" description="Disordered" evidence="1">
    <location>
        <begin position="240"/>
        <end position="282"/>
    </location>
</feature>
<dbReference type="GO" id="GO:0005737">
    <property type="term" value="C:cytoplasm"/>
    <property type="evidence" value="ECO:0007669"/>
    <property type="project" value="TreeGrafter"/>
</dbReference>
<dbReference type="InterPro" id="IPR034604">
    <property type="entry name" value="SRRP53"/>
</dbReference>
<feature type="compositionally biased region" description="Basic and acidic residues" evidence="1">
    <location>
        <begin position="183"/>
        <end position="208"/>
    </location>
</feature>
<dbReference type="GO" id="GO:0000380">
    <property type="term" value="P:alternative mRNA splicing, via spliceosome"/>
    <property type="evidence" value="ECO:0007669"/>
    <property type="project" value="InterPro"/>
</dbReference>
<organism evidence="2 3">
    <name type="scientific">Rhamnella rubrinervis</name>
    <dbReference type="NCBI Taxonomy" id="2594499"/>
    <lineage>
        <taxon>Eukaryota</taxon>
        <taxon>Viridiplantae</taxon>
        <taxon>Streptophyta</taxon>
        <taxon>Embryophyta</taxon>
        <taxon>Tracheophyta</taxon>
        <taxon>Spermatophyta</taxon>
        <taxon>Magnoliopsida</taxon>
        <taxon>eudicotyledons</taxon>
        <taxon>Gunneridae</taxon>
        <taxon>Pentapetalae</taxon>
        <taxon>rosids</taxon>
        <taxon>fabids</taxon>
        <taxon>Rosales</taxon>
        <taxon>Rhamnaceae</taxon>
        <taxon>rhamnoid group</taxon>
        <taxon>Rhamneae</taxon>
        <taxon>Rhamnella</taxon>
    </lineage>
</organism>
<feature type="compositionally biased region" description="Basic residues" evidence="1">
    <location>
        <begin position="108"/>
        <end position="125"/>
    </location>
</feature>
<evidence type="ECO:0000313" key="3">
    <source>
        <dbReference type="Proteomes" id="UP000796880"/>
    </source>
</evidence>
<feature type="compositionally biased region" description="Basic residues" evidence="1">
    <location>
        <begin position="80"/>
        <end position="89"/>
    </location>
</feature>
<feature type="compositionally biased region" description="Basic residues" evidence="1">
    <location>
        <begin position="154"/>
        <end position="163"/>
    </location>
</feature>
<dbReference type="OrthoDB" id="1939205at2759"/>
<proteinExistence type="predicted"/>
<dbReference type="AlphaFoldDB" id="A0A8K0HCK2"/>
<dbReference type="GO" id="GO:0005634">
    <property type="term" value="C:nucleus"/>
    <property type="evidence" value="ECO:0007669"/>
    <property type="project" value="TreeGrafter"/>
</dbReference>
<feature type="compositionally biased region" description="Basic and acidic residues" evidence="1">
    <location>
        <begin position="126"/>
        <end position="153"/>
    </location>
</feature>
<keyword evidence="3" id="KW-1185">Reference proteome</keyword>
<evidence type="ECO:0000256" key="1">
    <source>
        <dbReference type="SAM" id="MobiDB-lite"/>
    </source>
</evidence>
<name>A0A8K0HCK2_9ROSA</name>
<reference evidence="2" key="1">
    <citation type="submission" date="2020-03" db="EMBL/GenBank/DDBJ databases">
        <title>A high-quality chromosome-level genome assembly of a woody plant with both climbing and erect habits, Rhamnella rubrinervis.</title>
        <authorList>
            <person name="Lu Z."/>
            <person name="Yang Y."/>
            <person name="Zhu X."/>
            <person name="Sun Y."/>
        </authorList>
    </citation>
    <scope>NUCLEOTIDE SEQUENCE</scope>
    <source>
        <strain evidence="2">BYM</strain>
        <tissue evidence="2">Leaf</tissue>
    </source>
</reference>
<dbReference type="EMBL" id="VOIH02000003">
    <property type="protein sequence ID" value="KAF3450137.1"/>
    <property type="molecule type" value="Genomic_DNA"/>
</dbReference>
<feature type="compositionally biased region" description="Basic and acidic residues" evidence="1">
    <location>
        <begin position="255"/>
        <end position="268"/>
    </location>
</feature>
<feature type="compositionally biased region" description="Low complexity" evidence="1">
    <location>
        <begin position="37"/>
        <end position="54"/>
    </location>
</feature>
<accession>A0A8K0HCK2</accession>
<dbReference type="Proteomes" id="UP000796880">
    <property type="component" value="Unassembled WGS sequence"/>
</dbReference>
<comment type="caution">
    <text evidence="2">The sequence shown here is derived from an EMBL/GenBank/DDBJ whole genome shotgun (WGS) entry which is preliminary data.</text>
</comment>
<dbReference type="PANTHER" id="PTHR31968:SF4">
    <property type="entry name" value="SERINE_ARGININE-RELATED PROTEIN 53"/>
    <property type="match status" value="1"/>
</dbReference>
<gene>
    <name evidence="2" type="ORF">FNV43_RR06217</name>
</gene>
<feature type="region of interest" description="Disordered" evidence="1">
    <location>
        <begin position="77"/>
        <end position="214"/>
    </location>
</feature>